<proteinExistence type="predicted"/>
<gene>
    <name evidence="3" type="primary">LOC115744694</name>
</gene>
<dbReference type="PANTHER" id="PTHR47123">
    <property type="entry name" value="F-BOX PROTEIN SKIP23"/>
    <property type="match status" value="1"/>
</dbReference>
<feature type="domain" description="KIB1-4 beta-propeller" evidence="1">
    <location>
        <begin position="83"/>
        <end position="319"/>
    </location>
</feature>
<dbReference type="KEGG" id="rarg:115744694"/>
<dbReference type="GeneID" id="115744694"/>
<evidence type="ECO:0000259" key="1">
    <source>
        <dbReference type="Pfam" id="PF03478"/>
    </source>
</evidence>
<dbReference type="Pfam" id="PF03478">
    <property type="entry name" value="Beta-prop_KIB1-4"/>
    <property type="match status" value="1"/>
</dbReference>
<protein>
    <submittedName>
        <fullName evidence="3">F-box protein At5g60060</fullName>
    </submittedName>
</protein>
<evidence type="ECO:0000313" key="2">
    <source>
        <dbReference type="Proteomes" id="UP000827889"/>
    </source>
</evidence>
<dbReference type="InterPro" id="IPR051304">
    <property type="entry name" value="SCF_F-box_domain"/>
</dbReference>
<accession>A0A8B8PM53</accession>
<reference evidence="3" key="1">
    <citation type="submission" date="2025-08" db="UniProtKB">
        <authorList>
            <consortium name="RefSeq"/>
        </authorList>
    </citation>
    <scope>IDENTIFICATION</scope>
    <source>
        <tissue evidence="3">Leaf</tissue>
    </source>
</reference>
<keyword evidence="2" id="KW-1185">Reference proteome</keyword>
<sequence>MEGTRRRPWSDLQPELLSMIGCRLHTRMDVLRFRSVCSSFRSSIPTLRRDASRFPFRIPRSRRPDHFLSESTVYALETADGAASGRARWLLRLEESERGYIRILSLFSRRRMASLPRELPPVLDCLQFRIIEICREYTLEYDGRTGEGLEKVVVHPYCVRADQHQCLVYFIDVVGQLCYWKYGDENWSHLGGGYDDIVVYQGKVCVTDQFGSVSWIDSSFKLQKFSLSIDAGSCRCHRRHRKRLVISSGDLYAVDECIRHGGARHFRAYRLDRECWRWKEVRSLGNSAFFLGNGRSFAVPATEIDGCEGDCIYYVENASSYSSYFWEDVKAFSLTDRGHKDVDFWFISLMKRGAITLE</sequence>
<evidence type="ECO:0000313" key="3">
    <source>
        <dbReference type="RefSeq" id="XP_030535876.2"/>
    </source>
</evidence>
<dbReference type="PANTHER" id="PTHR47123:SF6">
    <property type="entry name" value="F-BOX PROTEIN SKIP23-LIKE ISOFORM X1"/>
    <property type="match status" value="1"/>
</dbReference>
<dbReference type="AlphaFoldDB" id="A0A8B8PM53"/>
<name>A0A8B8PM53_9MYRT</name>
<dbReference type="RefSeq" id="XP_030535876.2">
    <property type="nucleotide sequence ID" value="XM_030680016.2"/>
</dbReference>
<dbReference type="Proteomes" id="UP000827889">
    <property type="component" value="Chromosome 8"/>
</dbReference>
<organism evidence="2 3">
    <name type="scientific">Rhodamnia argentea</name>
    <dbReference type="NCBI Taxonomy" id="178133"/>
    <lineage>
        <taxon>Eukaryota</taxon>
        <taxon>Viridiplantae</taxon>
        <taxon>Streptophyta</taxon>
        <taxon>Embryophyta</taxon>
        <taxon>Tracheophyta</taxon>
        <taxon>Spermatophyta</taxon>
        <taxon>Magnoliopsida</taxon>
        <taxon>eudicotyledons</taxon>
        <taxon>Gunneridae</taxon>
        <taxon>Pentapetalae</taxon>
        <taxon>rosids</taxon>
        <taxon>malvids</taxon>
        <taxon>Myrtales</taxon>
        <taxon>Myrtaceae</taxon>
        <taxon>Myrtoideae</taxon>
        <taxon>Myrteae</taxon>
        <taxon>Australasian group</taxon>
        <taxon>Rhodamnia</taxon>
    </lineage>
</organism>
<dbReference type="InterPro" id="IPR005174">
    <property type="entry name" value="KIB1-4_b-propeller"/>
</dbReference>